<dbReference type="AlphaFoldDB" id="A0A919L2H6"/>
<reference evidence="2" key="1">
    <citation type="journal article" date="2014" name="Int. J. Syst. Evol. Microbiol.">
        <title>Complete genome sequence of Corynebacterium casei LMG S-19264T (=DSM 44701T), isolated from a smear-ripened cheese.</title>
        <authorList>
            <consortium name="US DOE Joint Genome Institute (JGI-PGF)"/>
            <person name="Walter F."/>
            <person name="Albersmeier A."/>
            <person name="Kalinowski J."/>
            <person name="Ruckert C."/>
        </authorList>
    </citation>
    <scope>NUCLEOTIDE SEQUENCE</scope>
    <source>
        <strain evidence="2">JCM 5069</strain>
    </source>
</reference>
<evidence type="ECO:0000313" key="3">
    <source>
        <dbReference type="Proteomes" id="UP000603708"/>
    </source>
</evidence>
<accession>A0A919L2H6</accession>
<keyword evidence="3" id="KW-1185">Reference proteome</keyword>
<organism evidence="2 3">
    <name type="scientific">Streptomyces sulfonofaciens</name>
    <dbReference type="NCBI Taxonomy" id="68272"/>
    <lineage>
        <taxon>Bacteria</taxon>
        <taxon>Bacillati</taxon>
        <taxon>Actinomycetota</taxon>
        <taxon>Actinomycetes</taxon>
        <taxon>Kitasatosporales</taxon>
        <taxon>Streptomycetaceae</taxon>
        <taxon>Streptomyces</taxon>
    </lineage>
</organism>
<reference evidence="2" key="2">
    <citation type="submission" date="2020-09" db="EMBL/GenBank/DDBJ databases">
        <authorList>
            <person name="Sun Q."/>
            <person name="Ohkuma M."/>
        </authorList>
    </citation>
    <scope>NUCLEOTIDE SEQUENCE</scope>
    <source>
        <strain evidence="2">JCM 5069</strain>
    </source>
</reference>
<evidence type="ECO:0000313" key="2">
    <source>
        <dbReference type="EMBL" id="GHH80979.1"/>
    </source>
</evidence>
<sequence>MVSPGPAGPGPGPARPRIEHYLVGSSETTVLVRVAGQLGAEPDVSVRVVAGTRRQPSVLAVAMPAERAEQLRREYPDQLVVESDEPLEPYGVRDRP</sequence>
<evidence type="ECO:0000256" key="1">
    <source>
        <dbReference type="SAM" id="MobiDB-lite"/>
    </source>
</evidence>
<name>A0A919L2H6_9ACTN</name>
<gene>
    <name evidence="2" type="ORF">GCM10018793_37420</name>
</gene>
<protein>
    <submittedName>
        <fullName evidence="2">Uncharacterized protein</fullName>
    </submittedName>
</protein>
<dbReference type="RefSeq" id="WP_189933449.1">
    <property type="nucleotide sequence ID" value="NZ_BNCD01000010.1"/>
</dbReference>
<dbReference type="Proteomes" id="UP000603708">
    <property type="component" value="Unassembled WGS sequence"/>
</dbReference>
<proteinExistence type="predicted"/>
<dbReference type="EMBL" id="BNCD01000010">
    <property type="protein sequence ID" value="GHH80979.1"/>
    <property type="molecule type" value="Genomic_DNA"/>
</dbReference>
<comment type="caution">
    <text evidence="2">The sequence shown here is derived from an EMBL/GenBank/DDBJ whole genome shotgun (WGS) entry which is preliminary data.</text>
</comment>
<feature type="region of interest" description="Disordered" evidence="1">
    <location>
        <begin position="76"/>
        <end position="96"/>
    </location>
</feature>